<evidence type="ECO:0000313" key="7">
    <source>
        <dbReference type="EMBL" id="PIS13812.1"/>
    </source>
</evidence>
<comment type="subcellular location">
    <subcellularLocation>
        <location evidence="1">Membrane</location>
        <topology evidence="1">Single-pass membrane protein</topology>
    </subcellularLocation>
</comment>
<dbReference type="PRINTS" id="PR00813">
    <property type="entry name" value="BCTERIALGSPG"/>
</dbReference>
<keyword evidence="2" id="KW-0488">Methylation</keyword>
<dbReference type="InterPro" id="IPR000983">
    <property type="entry name" value="Bac_GSPG_pilin"/>
</dbReference>
<evidence type="ECO:0000256" key="5">
    <source>
        <dbReference type="ARBA" id="ARBA00023136"/>
    </source>
</evidence>
<protein>
    <recommendedName>
        <fullName evidence="9">Type II secretion system protein GspG C-terminal domain-containing protein</fullName>
    </recommendedName>
</protein>
<feature type="non-terminal residue" evidence="7">
    <location>
        <position position="1"/>
    </location>
</feature>
<evidence type="ECO:0000256" key="1">
    <source>
        <dbReference type="ARBA" id="ARBA00004167"/>
    </source>
</evidence>
<organism evidence="7 8">
    <name type="scientific">Candidatus Shapirobacteria bacterium CG09_land_8_20_14_0_10_47_13</name>
    <dbReference type="NCBI Taxonomy" id="1974481"/>
    <lineage>
        <taxon>Bacteria</taxon>
        <taxon>Candidatus Shapironibacteriota</taxon>
    </lineage>
</organism>
<evidence type="ECO:0000313" key="8">
    <source>
        <dbReference type="Proteomes" id="UP000230033"/>
    </source>
</evidence>
<accession>A0A2H0WMD1</accession>
<dbReference type="AlphaFoldDB" id="A0A2H0WMD1"/>
<evidence type="ECO:0008006" key="9">
    <source>
        <dbReference type="Google" id="ProtNLM"/>
    </source>
</evidence>
<name>A0A2H0WMD1_9BACT</name>
<dbReference type="SUPFAM" id="SSF54523">
    <property type="entry name" value="Pili subunits"/>
    <property type="match status" value="1"/>
</dbReference>
<dbReference type="EMBL" id="PEZJ01000028">
    <property type="protein sequence ID" value="PIS13812.1"/>
    <property type="molecule type" value="Genomic_DNA"/>
</dbReference>
<dbReference type="GO" id="GO:0016020">
    <property type="term" value="C:membrane"/>
    <property type="evidence" value="ECO:0007669"/>
    <property type="project" value="UniProtKB-SubCell"/>
</dbReference>
<dbReference type="PANTHER" id="PTHR30093:SF44">
    <property type="entry name" value="TYPE II SECRETION SYSTEM CORE PROTEIN G"/>
    <property type="match status" value="1"/>
</dbReference>
<dbReference type="PANTHER" id="PTHR30093">
    <property type="entry name" value="GENERAL SECRETION PATHWAY PROTEIN G"/>
    <property type="match status" value="1"/>
</dbReference>
<dbReference type="InterPro" id="IPR045584">
    <property type="entry name" value="Pilin-like"/>
</dbReference>
<proteinExistence type="predicted"/>
<reference evidence="8" key="1">
    <citation type="submission" date="2017-09" db="EMBL/GenBank/DDBJ databases">
        <title>Depth-based differentiation of microbial function through sediment-hosted aquifers and enrichment of novel symbionts in the deep terrestrial subsurface.</title>
        <authorList>
            <person name="Probst A.J."/>
            <person name="Ladd B."/>
            <person name="Jarett J.K."/>
            <person name="Geller-Mcgrath D.E."/>
            <person name="Sieber C.M.K."/>
            <person name="Emerson J.B."/>
            <person name="Anantharaman K."/>
            <person name="Thomas B.C."/>
            <person name="Malmstrom R."/>
            <person name="Stieglmeier M."/>
            <person name="Klingl A."/>
            <person name="Woyke T."/>
            <person name="Ryan C.M."/>
            <person name="Banfield J.F."/>
        </authorList>
    </citation>
    <scope>NUCLEOTIDE SEQUENCE [LARGE SCALE GENOMIC DNA]</scope>
</reference>
<gene>
    <name evidence="7" type="ORF">COT65_02240</name>
</gene>
<dbReference type="GO" id="GO:0015628">
    <property type="term" value="P:protein secretion by the type II secretion system"/>
    <property type="evidence" value="ECO:0007669"/>
    <property type="project" value="InterPro"/>
</dbReference>
<keyword evidence="3 6" id="KW-0812">Transmembrane</keyword>
<evidence type="ECO:0000256" key="4">
    <source>
        <dbReference type="ARBA" id="ARBA00022989"/>
    </source>
</evidence>
<dbReference type="Proteomes" id="UP000230033">
    <property type="component" value="Unassembled WGS sequence"/>
</dbReference>
<comment type="caution">
    <text evidence="7">The sequence shown here is derived from an EMBL/GenBank/DDBJ whole genome shotgun (WGS) entry which is preliminary data.</text>
</comment>
<dbReference type="Pfam" id="PF07963">
    <property type="entry name" value="N_methyl"/>
    <property type="match status" value="1"/>
</dbReference>
<evidence type="ECO:0000256" key="6">
    <source>
        <dbReference type="SAM" id="Phobius"/>
    </source>
</evidence>
<dbReference type="PROSITE" id="PS00409">
    <property type="entry name" value="PROKAR_NTER_METHYL"/>
    <property type="match status" value="1"/>
</dbReference>
<dbReference type="NCBIfam" id="TIGR02532">
    <property type="entry name" value="IV_pilin_GFxxxE"/>
    <property type="match status" value="1"/>
</dbReference>
<keyword evidence="5 6" id="KW-0472">Membrane</keyword>
<dbReference type="InterPro" id="IPR012902">
    <property type="entry name" value="N_methyl_site"/>
</dbReference>
<evidence type="ECO:0000256" key="2">
    <source>
        <dbReference type="ARBA" id="ARBA00022481"/>
    </source>
</evidence>
<evidence type="ECO:0000256" key="3">
    <source>
        <dbReference type="ARBA" id="ARBA00022692"/>
    </source>
</evidence>
<keyword evidence="4 6" id="KW-1133">Transmembrane helix</keyword>
<dbReference type="Gene3D" id="3.30.700.10">
    <property type="entry name" value="Glycoprotein, Type 4 Pilin"/>
    <property type="match status" value="1"/>
</dbReference>
<dbReference type="GO" id="GO:0015627">
    <property type="term" value="C:type II protein secretion system complex"/>
    <property type="evidence" value="ECO:0007669"/>
    <property type="project" value="InterPro"/>
</dbReference>
<feature type="transmembrane region" description="Helical" evidence="6">
    <location>
        <begin position="6"/>
        <end position="31"/>
    </location>
</feature>
<sequence>ACKGFTLIEVLVAMTIVAVLMGLALVSYQGARKSARDGRRKADLEQVRSALEMCRADTGSYPVGTLYSVIDSITCGTPSIPYMTIPADPLADRRYVYTRGLTTDTYTLCAALEVGGIPNSCGTVDCGLGVAKLCDYKTANP</sequence>